<dbReference type="Gene3D" id="3.30.2070.10">
    <property type="entry name" value="Formate dehydrogenase/DMSO reductase"/>
    <property type="match status" value="1"/>
</dbReference>
<dbReference type="Pfam" id="PF00384">
    <property type="entry name" value="Molybdopterin"/>
    <property type="match status" value="1"/>
</dbReference>
<dbReference type="Pfam" id="PF01568">
    <property type="entry name" value="Molydop_binding"/>
    <property type="match status" value="1"/>
</dbReference>
<dbReference type="InterPro" id="IPR006963">
    <property type="entry name" value="Mopterin_OxRdtase_4Fe-4S_dom"/>
</dbReference>
<accession>A0ABT5YHX3</accession>
<evidence type="ECO:0000313" key="7">
    <source>
        <dbReference type="Proteomes" id="UP001215503"/>
    </source>
</evidence>
<keyword evidence="7" id="KW-1185">Reference proteome</keyword>
<dbReference type="InterPro" id="IPR006657">
    <property type="entry name" value="MoPterin_dinucl-bd_dom"/>
</dbReference>
<feature type="domain" description="4Fe-4S Mo/W bis-MGD-type" evidence="5">
    <location>
        <begin position="9"/>
        <end position="67"/>
    </location>
</feature>
<dbReference type="Proteomes" id="UP001215503">
    <property type="component" value="Unassembled WGS sequence"/>
</dbReference>
<evidence type="ECO:0000256" key="4">
    <source>
        <dbReference type="ARBA" id="ARBA00023014"/>
    </source>
</evidence>
<reference evidence="6 7" key="1">
    <citation type="submission" date="2023-03" db="EMBL/GenBank/DDBJ databases">
        <title>Fodinicurvata sp. CAU 1616 isolated from sea sendiment.</title>
        <authorList>
            <person name="Kim W."/>
        </authorList>
    </citation>
    <scope>NUCLEOTIDE SEQUENCE [LARGE SCALE GENOMIC DNA]</scope>
    <source>
        <strain evidence="6 7">CAU 1616</strain>
    </source>
</reference>
<dbReference type="EMBL" id="JARHUD010000001">
    <property type="protein sequence ID" value="MDF2094497.1"/>
    <property type="molecule type" value="Genomic_DNA"/>
</dbReference>
<keyword evidence="4" id="KW-0411">Iron-sulfur</keyword>
<dbReference type="SMART" id="SM00926">
    <property type="entry name" value="Molybdop_Fe4S4"/>
    <property type="match status" value="1"/>
</dbReference>
<evidence type="ECO:0000256" key="3">
    <source>
        <dbReference type="ARBA" id="ARBA00023004"/>
    </source>
</evidence>
<protein>
    <submittedName>
        <fullName evidence="6">Molybdopterin-dependent oxidoreductase</fullName>
    </submittedName>
</protein>
<dbReference type="Gene3D" id="3.40.50.740">
    <property type="match status" value="1"/>
</dbReference>
<dbReference type="InterPro" id="IPR006656">
    <property type="entry name" value="Mopterin_OxRdtase"/>
</dbReference>
<name>A0ABT5YHX3_9PROT</name>
<proteinExistence type="inferred from homology"/>
<keyword evidence="3" id="KW-0408">Iron</keyword>
<dbReference type="SUPFAM" id="SSF50692">
    <property type="entry name" value="ADC-like"/>
    <property type="match status" value="1"/>
</dbReference>
<dbReference type="Pfam" id="PF04879">
    <property type="entry name" value="Molybdop_Fe4S4"/>
    <property type="match status" value="1"/>
</dbReference>
<evidence type="ECO:0000256" key="2">
    <source>
        <dbReference type="ARBA" id="ARBA00022723"/>
    </source>
</evidence>
<comment type="similarity">
    <text evidence="1">Belongs to the prokaryotic molybdopterin-containing oxidoreductase family.</text>
</comment>
<evidence type="ECO:0000259" key="5">
    <source>
        <dbReference type="PROSITE" id="PS51669"/>
    </source>
</evidence>
<dbReference type="PROSITE" id="PS51669">
    <property type="entry name" value="4FE4S_MOW_BIS_MGD"/>
    <property type="match status" value="1"/>
</dbReference>
<sequence>MPLDATKGPRWARSTCPHDCPSTCALEVELLAEDRIGKVRGNAAHPYTDGVVCAKVARYAERLHHPARLTQPLVRRGEKGVGISAFEPIGWDAALDLAAERFLRAEERYGSETIWPYFYAGTMGHVQRDGIHRLRHAKRYSGQQSTICTTLAESGWLAGTGVKAGVDAREIAESDLVVVWGGNPVNTQVNVMTHIAKARKGRGAKLVVVDPYRTGTAAQADMHLMVRPGTDAALAAAVGHVLLRDCLADRSYLARFTDFDAAAEAFYAERSPAWAEAITGVPVQQIETFAALYGATPRSYIRVGYGFARTRNGAVSVHAVSCLPGLLGAWQHRGGGALWGNGAIYQLDKSLIEGLDARDPSVRVLDQSRFGPVMTGDPQDLGAGPPVTGLFIQNTNPAVVCPETRKCLEGLARDDLFVCVHEQFMTETAAMADLVLPATMFLEHNDFYTASGHTTLQVTRKLVEPPGACRSNHEVLCGLAKRLGAQHPGFEMTAWEMIDATFRASGHPGAQEVYDAGWHDCAESFERQHFLEGFAHPDKRFHFHADWAAIGAAHAEMPRLPDYWPAHDQVTEDKPFRLVAAPARSYLNTTFTETPGSQKREGRPTVLMHPATVERLGLGAGERVRLGNERGSLLIAVEPFDGVQPEVLVVESIWPNAAFEEGVGINLLTSADAGAPRGGAVFHDTAVWVRPA</sequence>
<evidence type="ECO:0000313" key="6">
    <source>
        <dbReference type="EMBL" id="MDF2094497.1"/>
    </source>
</evidence>
<keyword evidence="2" id="KW-0479">Metal-binding</keyword>
<dbReference type="Gene3D" id="3.40.228.10">
    <property type="entry name" value="Dimethylsulfoxide Reductase, domain 2"/>
    <property type="match status" value="1"/>
</dbReference>
<dbReference type="InterPro" id="IPR050612">
    <property type="entry name" value="Prok_Mopterin_Oxidored"/>
</dbReference>
<dbReference type="CDD" id="cd02766">
    <property type="entry name" value="MopB_3"/>
    <property type="match status" value="1"/>
</dbReference>
<dbReference type="InterPro" id="IPR009010">
    <property type="entry name" value="Asp_de-COase-like_dom_sf"/>
</dbReference>
<dbReference type="PANTHER" id="PTHR43742:SF6">
    <property type="entry name" value="OXIDOREDUCTASE YYAE-RELATED"/>
    <property type="match status" value="1"/>
</dbReference>
<comment type="caution">
    <text evidence="6">The sequence shown here is derived from an EMBL/GenBank/DDBJ whole genome shotgun (WGS) entry which is preliminary data.</text>
</comment>
<dbReference type="Gene3D" id="2.20.25.90">
    <property type="entry name" value="ADC-like domains"/>
    <property type="match status" value="1"/>
</dbReference>
<dbReference type="RefSeq" id="WP_275819056.1">
    <property type="nucleotide sequence ID" value="NZ_JARHUD010000001.1"/>
</dbReference>
<dbReference type="SUPFAM" id="SSF53706">
    <property type="entry name" value="Formate dehydrogenase/DMSO reductase, domains 1-3"/>
    <property type="match status" value="1"/>
</dbReference>
<evidence type="ECO:0000256" key="1">
    <source>
        <dbReference type="ARBA" id="ARBA00010312"/>
    </source>
</evidence>
<dbReference type="Gene3D" id="2.40.40.20">
    <property type="match status" value="1"/>
</dbReference>
<organism evidence="6 7">
    <name type="scientific">Aquibaculum arenosum</name>
    <dbReference type="NCBI Taxonomy" id="3032591"/>
    <lineage>
        <taxon>Bacteria</taxon>
        <taxon>Pseudomonadati</taxon>
        <taxon>Pseudomonadota</taxon>
        <taxon>Alphaproteobacteria</taxon>
        <taxon>Rhodospirillales</taxon>
        <taxon>Rhodovibrionaceae</taxon>
        <taxon>Aquibaculum</taxon>
    </lineage>
</organism>
<gene>
    <name evidence="6" type="ORF">P2G67_00740</name>
</gene>
<dbReference type="PANTHER" id="PTHR43742">
    <property type="entry name" value="TRIMETHYLAMINE-N-OXIDE REDUCTASE"/>
    <property type="match status" value="1"/>
</dbReference>